<keyword evidence="2" id="KW-1185">Reference proteome</keyword>
<sequence>MYKNRHWIFQQDSAPAHRARSTQNWLTTHGIEFIGHEDWVSSSSDLNPLDYKIWQHLEEKICAKPHQNLESLRASLAKAAAEIDMNVIRAAIDDWPRRLRACIQNRGRHFKYCK</sequence>
<accession>A0AAV1K9R2</accession>
<protein>
    <recommendedName>
        <fullName evidence="3">Tc1-like transposase DDE domain-containing protein</fullName>
    </recommendedName>
</protein>
<dbReference type="Gene3D" id="3.30.420.10">
    <property type="entry name" value="Ribonuclease H-like superfamily/Ribonuclease H"/>
    <property type="match status" value="1"/>
</dbReference>
<dbReference type="PANTHER" id="PTHR47326">
    <property type="entry name" value="TRANSPOSABLE ELEMENT TC3 TRANSPOSASE-LIKE PROTEIN"/>
    <property type="match status" value="1"/>
</dbReference>
<gene>
    <name evidence="1" type="ORF">PARMNEM_LOCUS539</name>
</gene>
<dbReference type="InterPro" id="IPR036397">
    <property type="entry name" value="RNaseH_sf"/>
</dbReference>
<name>A0AAV1K9R2_9NEOP</name>
<dbReference type="Proteomes" id="UP001314205">
    <property type="component" value="Unassembled WGS sequence"/>
</dbReference>
<dbReference type="AlphaFoldDB" id="A0AAV1K9R2"/>
<dbReference type="GO" id="GO:0003676">
    <property type="term" value="F:nucleic acid binding"/>
    <property type="evidence" value="ECO:0007669"/>
    <property type="project" value="InterPro"/>
</dbReference>
<organism evidence="1 2">
    <name type="scientific">Parnassius mnemosyne</name>
    <name type="common">clouded apollo</name>
    <dbReference type="NCBI Taxonomy" id="213953"/>
    <lineage>
        <taxon>Eukaryota</taxon>
        <taxon>Metazoa</taxon>
        <taxon>Ecdysozoa</taxon>
        <taxon>Arthropoda</taxon>
        <taxon>Hexapoda</taxon>
        <taxon>Insecta</taxon>
        <taxon>Pterygota</taxon>
        <taxon>Neoptera</taxon>
        <taxon>Endopterygota</taxon>
        <taxon>Lepidoptera</taxon>
        <taxon>Glossata</taxon>
        <taxon>Ditrysia</taxon>
        <taxon>Papilionoidea</taxon>
        <taxon>Papilionidae</taxon>
        <taxon>Parnassiinae</taxon>
        <taxon>Parnassini</taxon>
        <taxon>Parnassius</taxon>
        <taxon>Driopa</taxon>
    </lineage>
</organism>
<proteinExistence type="predicted"/>
<comment type="caution">
    <text evidence="1">The sequence shown here is derived from an EMBL/GenBank/DDBJ whole genome shotgun (WGS) entry which is preliminary data.</text>
</comment>
<evidence type="ECO:0000313" key="2">
    <source>
        <dbReference type="Proteomes" id="UP001314205"/>
    </source>
</evidence>
<dbReference type="PANTHER" id="PTHR47326:SF1">
    <property type="entry name" value="HTH PSQ-TYPE DOMAIN-CONTAINING PROTEIN"/>
    <property type="match status" value="1"/>
</dbReference>
<reference evidence="1 2" key="1">
    <citation type="submission" date="2023-11" db="EMBL/GenBank/DDBJ databases">
        <authorList>
            <person name="Hedman E."/>
            <person name="Englund M."/>
            <person name="Stromberg M."/>
            <person name="Nyberg Akerstrom W."/>
            <person name="Nylinder S."/>
            <person name="Jareborg N."/>
            <person name="Kallberg Y."/>
            <person name="Kronander E."/>
        </authorList>
    </citation>
    <scope>NUCLEOTIDE SEQUENCE [LARGE SCALE GENOMIC DNA]</scope>
</reference>
<evidence type="ECO:0000313" key="1">
    <source>
        <dbReference type="EMBL" id="CAK1578461.1"/>
    </source>
</evidence>
<evidence type="ECO:0008006" key="3">
    <source>
        <dbReference type="Google" id="ProtNLM"/>
    </source>
</evidence>
<dbReference type="EMBL" id="CAVLGL010000001">
    <property type="protein sequence ID" value="CAK1578461.1"/>
    <property type="molecule type" value="Genomic_DNA"/>
</dbReference>